<dbReference type="Pfam" id="PF01077">
    <property type="entry name" value="NIR_SIR"/>
    <property type="match status" value="2"/>
</dbReference>
<proteinExistence type="inferred from homology"/>
<dbReference type="InterPro" id="IPR006067">
    <property type="entry name" value="NO2/SO3_Rdtase_4Fe4S_dom"/>
</dbReference>
<comment type="similarity">
    <text evidence="4">Belongs to the nitrite and sulfite reductase 4Fe-4S domain family.</text>
</comment>
<dbReference type="Pfam" id="PF03460">
    <property type="entry name" value="NIR_SIR_ferr"/>
    <property type="match status" value="2"/>
</dbReference>
<keyword evidence="20" id="KW-1185">Reference proteome</keyword>
<evidence type="ECO:0000256" key="11">
    <source>
        <dbReference type="ARBA" id="ARBA00023004"/>
    </source>
</evidence>
<dbReference type="GO" id="GO:0050311">
    <property type="term" value="F:sulfite reductase (ferredoxin) activity"/>
    <property type="evidence" value="ECO:0007669"/>
    <property type="project" value="TreeGrafter"/>
</dbReference>
<dbReference type="InterPro" id="IPR045169">
    <property type="entry name" value="NO2/SO3_Rdtase_4Fe4S_prot"/>
</dbReference>
<evidence type="ECO:0000313" key="20">
    <source>
        <dbReference type="Proteomes" id="UP000318878"/>
    </source>
</evidence>
<dbReference type="PRINTS" id="PR00397">
    <property type="entry name" value="SIROHAEM"/>
</dbReference>
<evidence type="ECO:0000256" key="15">
    <source>
        <dbReference type="ARBA" id="ARBA00057160"/>
    </source>
</evidence>
<comment type="function">
    <text evidence="15">Component of the sulfite reductase complex that catalyzes the 6-electron reduction of sulfite to sulfide. This is one of several activities required for the biosynthesis of L-cysteine from sulfate.</text>
</comment>
<keyword evidence="13" id="KW-0028">Amino-acid biosynthesis</keyword>
<dbReference type="Gene3D" id="3.30.413.10">
    <property type="entry name" value="Sulfite Reductase Hemoprotein, domain 1"/>
    <property type="match status" value="2"/>
</dbReference>
<comment type="catalytic activity">
    <reaction evidence="14">
        <text>hydrogen sulfide + 3 NADP(+) + 3 H2O = sulfite + 3 NADPH + 4 H(+)</text>
        <dbReference type="Rhea" id="RHEA:13801"/>
        <dbReference type="ChEBI" id="CHEBI:15377"/>
        <dbReference type="ChEBI" id="CHEBI:15378"/>
        <dbReference type="ChEBI" id="CHEBI:17359"/>
        <dbReference type="ChEBI" id="CHEBI:29919"/>
        <dbReference type="ChEBI" id="CHEBI:57783"/>
        <dbReference type="ChEBI" id="CHEBI:58349"/>
        <dbReference type="EC" id="1.8.1.2"/>
    </reaction>
</comment>
<dbReference type="RefSeq" id="WP_146429614.1">
    <property type="nucleotide sequence ID" value="NZ_SJPF01000001.1"/>
</dbReference>
<feature type="domain" description="Nitrite/Sulfite reductase ferredoxin-like" evidence="18">
    <location>
        <begin position="66"/>
        <end position="129"/>
    </location>
</feature>
<evidence type="ECO:0000259" key="18">
    <source>
        <dbReference type="Pfam" id="PF03460"/>
    </source>
</evidence>
<dbReference type="GO" id="GO:0000103">
    <property type="term" value="P:sulfate assimilation"/>
    <property type="evidence" value="ECO:0007669"/>
    <property type="project" value="TreeGrafter"/>
</dbReference>
<dbReference type="PROSITE" id="PS00365">
    <property type="entry name" value="NIR_SIR"/>
    <property type="match status" value="1"/>
</dbReference>
<keyword evidence="13" id="KW-0198">Cysteine biosynthesis</keyword>
<comment type="subunit">
    <text evidence="16">Alpha(8)-beta(8). The alpha component is a flavoprotein, the beta component is a hemoprotein.</text>
</comment>
<evidence type="ECO:0000256" key="1">
    <source>
        <dbReference type="ARBA" id="ARBA00001929"/>
    </source>
</evidence>
<dbReference type="FunFam" id="3.30.413.10:FF:000003">
    <property type="entry name" value="Sulfite reductase [NADPH] hemoprotein beta-component"/>
    <property type="match status" value="1"/>
</dbReference>
<keyword evidence="6" id="KW-0004">4Fe-4S</keyword>
<evidence type="ECO:0000256" key="7">
    <source>
        <dbReference type="ARBA" id="ARBA00022617"/>
    </source>
</evidence>
<feature type="domain" description="Nitrite/Sulfite reductase ferredoxin-like" evidence="18">
    <location>
        <begin position="348"/>
        <end position="417"/>
    </location>
</feature>
<keyword evidence="9" id="KW-0521">NADP</keyword>
<evidence type="ECO:0000256" key="2">
    <source>
        <dbReference type="ARBA" id="ARBA00001966"/>
    </source>
</evidence>
<dbReference type="SUPFAM" id="SSF56014">
    <property type="entry name" value="Nitrite and sulphite reductase 4Fe-4S domain-like"/>
    <property type="match status" value="2"/>
</dbReference>
<dbReference type="InterPro" id="IPR036136">
    <property type="entry name" value="Nit/Sulf_reduc_fer-like_dom_sf"/>
</dbReference>
<dbReference type="EC" id="1.8.1.2" evidence="5"/>
<evidence type="ECO:0000256" key="5">
    <source>
        <dbReference type="ARBA" id="ARBA00012604"/>
    </source>
</evidence>
<keyword evidence="11" id="KW-0408">Iron</keyword>
<dbReference type="EMBL" id="SJPF01000001">
    <property type="protein sequence ID" value="TWT39445.1"/>
    <property type="molecule type" value="Genomic_DNA"/>
</dbReference>
<keyword evidence="7" id="KW-0349">Heme</keyword>
<comment type="caution">
    <text evidence="19">The sequence shown here is derived from an EMBL/GenBank/DDBJ whole genome shotgun (WGS) entry which is preliminary data.</text>
</comment>
<evidence type="ECO:0000313" key="19">
    <source>
        <dbReference type="EMBL" id="TWT39445.1"/>
    </source>
</evidence>
<comment type="cofactor">
    <cofactor evidence="2">
        <name>[4Fe-4S] cluster</name>
        <dbReference type="ChEBI" id="CHEBI:49883"/>
    </cofactor>
</comment>
<dbReference type="NCBIfam" id="NF010029">
    <property type="entry name" value="PRK13504.1"/>
    <property type="match status" value="1"/>
</dbReference>
<gene>
    <name evidence="19" type="primary">sir_2</name>
    <name evidence="19" type="ORF">Enr8_11440</name>
</gene>
<reference evidence="19 20" key="1">
    <citation type="submission" date="2019-02" db="EMBL/GenBank/DDBJ databases">
        <title>Deep-cultivation of Planctomycetes and their phenomic and genomic characterization uncovers novel biology.</title>
        <authorList>
            <person name="Wiegand S."/>
            <person name="Jogler M."/>
            <person name="Boedeker C."/>
            <person name="Pinto D."/>
            <person name="Vollmers J."/>
            <person name="Rivas-Marin E."/>
            <person name="Kohn T."/>
            <person name="Peeters S.H."/>
            <person name="Heuer A."/>
            <person name="Rast P."/>
            <person name="Oberbeckmann S."/>
            <person name="Bunk B."/>
            <person name="Jeske O."/>
            <person name="Meyerdierks A."/>
            <person name="Storesund J.E."/>
            <person name="Kallscheuer N."/>
            <person name="Luecker S."/>
            <person name="Lage O.M."/>
            <person name="Pohl T."/>
            <person name="Merkel B.J."/>
            <person name="Hornburger P."/>
            <person name="Mueller R.-W."/>
            <person name="Bruemmer F."/>
            <person name="Labrenz M."/>
            <person name="Spormann A.M."/>
            <person name="Op Den Camp H."/>
            <person name="Overmann J."/>
            <person name="Amann R."/>
            <person name="Jetten M.S.M."/>
            <person name="Mascher T."/>
            <person name="Medema M.H."/>
            <person name="Devos D.P."/>
            <person name="Kaster A.-K."/>
            <person name="Ovreas L."/>
            <person name="Rohde M."/>
            <person name="Galperin M.Y."/>
            <person name="Jogler C."/>
        </authorList>
    </citation>
    <scope>NUCLEOTIDE SEQUENCE [LARGE SCALE GENOMIC DNA]</scope>
    <source>
        <strain evidence="19 20">Enr8</strain>
    </source>
</reference>
<keyword evidence="8" id="KW-0479">Metal-binding</keyword>
<dbReference type="GO" id="GO:0046872">
    <property type="term" value="F:metal ion binding"/>
    <property type="evidence" value="ECO:0007669"/>
    <property type="project" value="UniProtKB-KW"/>
</dbReference>
<dbReference type="GO" id="GO:0019344">
    <property type="term" value="P:cysteine biosynthetic process"/>
    <property type="evidence" value="ECO:0007669"/>
    <property type="project" value="UniProtKB-KW"/>
</dbReference>
<protein>
    <recommendedName>
        <fullName evidence="5">assimilatory sulfite reductase (NADPH)</fullName>
        <ecNumber evidence="5">1.8.1.2</ecNumber>
    </recommendedName>
</protein>
<keyword evidence="12" id="KW-0411">Iron-sulfur</keyword>
<feature type="domain" description="Nitrite/sulphite reductase 4Fe-4S" evidence="17">
    <location>
        <begin position="169"/>
        <end position="329"/>
    </location>
</feature>
<feature type="domain" description="Nitrite/sulphite reductase 4Fe-4S" evidence="17">
    <location>
        <begin position="432"/>
        <end position="566"/>
    </location>
</feature>
<accession>A0A5C5VNF7</accession>
<evidence type="ECO:0000256" key="13">
    <source>
        <dbReference type="ARBA" id="ARBA00023192"/>
    </source>
</evidence>
<evidence type="ECO:0000256" key="16">
    <source>
        <dbReference type="ARBA" id="ARBA00062253"/>
    </source>
</evidence>
<evidence type="ECO:0000259" key="17">
    <source>
        <dbReference type="Pfam" id="PF01077"/>
    </source>
</evidence>
<dbReference type="Proteomes" id="UP000318878">
    <property type="component" value="Unassembled WGS sequence"/>
</dbReference>
<dbReference type="AlphaFoldDB" id="A0A5C5VNF7"/>
<dbReference type="InterPro" id="IPR006066">
    <property type="entry name" value="NO2/SO3_Rdtase_FeS/sirohaem_BS"/>
</dbReference>
<evidence type="ECO:0000256" key="3">
    <source>
        <dbReference type="ARBA" id="ARBA00004774"/>
    </source>
</evidence>
<evidence type="ECO:0000256" key="8">
    <source>
        <dbReference type="ARBA" id="ARBA00022723"/>
    </source>
</evidence>
<dbReference type="PANTHER" id="PTHR11493">
    <property type="entry name" value="SULFITE REDUCTASE [NADPH] SUBUNIT BETA-RELATED"/>
    <property type="match status" value="1"/>
</dbReference>
<dbReference type="InterPro" id="IPR005117">
    <property type="entry name" value="NiRdtase/SiRdtase_haem-b_fer"/>
</dbReference>
<evidence type="ECO:0000256" key="9">
    <source>
        <dbReference type="ARBA" id="ARBA00022857"/>
    </source>
</evidence>
<comment type="pathway">
    <text evidence="3">Sulfur metabolism; hydrogen sulfide biosynthesis; hydrogen sulfide from sulfite (NADPH route): step 1/1.</text>
</comment>
<dbReference type="SUPFAM" id="SSF55124">
    <property type="entry name" value="Nitrite/Sulfite reductase N-terminal domain-like"/>
    <property type="match status" value="2"/>
</dbReference>
<name>A0A5C5VNF7_9BACT</name>
<dbReference type="GO" id="GO:0009337">
    <property type="term" value="C:sulfite reductase complex (NADPH)"/>
    <property type="evidence" value="ECO:0007669"/>
    <property type="project" value="TreeGrafter"/>
</dbReference>
<comment type="cofactor">
    <cofactor evidence="1">
        <name>siroheme</name>
        <dbReference type="ChEBI" id="CHEBI:60052"/>
    </cofactor>
</comment>
<evidence type="ECO:0000256" key="6">
    <source>
        <dbReference type="ARBA" id="ARBA00022485"/>
    </source>
</evidence>
<dbReference type="PANTHER" id="PTHR11493:SF47">
    <property type="entry name" value="SULFITE REDUCTASE [NADPH] SUBUNIT BETA"/>
    <property type="match status" value="1"/>
</dbReference>
<evidence type="ECO:0000256" key="14">
    <source>
        <dbReference type="ARBA" id="ARBA00052219"/>
    </source>
</evidence>
<dbReference type="GO" id="GO:0051539">
    <property type="term" value="F:4 iron, 4 sulfur cluster binding"/>
    <property type="evidence" value="ECO:0007669"/>
    <property type="project" value="UniProtKB-KW"/>
</dbReference>
<evidence type="ECO:0000256" key="4">
    <source>
        <dbReference type="ARBA" id="ARBA00010429"/>
    </source>
</evidence>
<dbReference type="OrthoDB" id="9803707at2"/>
<dbReference type="InterPro" id="IPR045854">
    <property type="entry name" value="NO2/SO3_Rdtase_4Fe4S_sf"/>
</dbReference>
<evidence type="ECO:0000256" key="10">
    <source>
        <dbReference type="ARBA" id="ARBA00023002"/>
    </source>
</evidence>
<sequence length="575" mass="63940">MSQTTLSKIELLKQGSRQLRGTLAEELQNERPDFSGDAIQMLKYHGSYQQDDRDVRKQKNADGTKKQKAYSCLIRTVVPGGKVTAEQFLAELDLCDRLGNGTLRITTRQGFQLHGVLKSDLKETIRTINQIKLSTYAACGDVSRNVMCCPVPYKNNPVREQMQGVARQISVHFRPQSSSYYELWLTDEEGNKENHAEFQPVAEPIYGERYLPRKFKFGVAEPTDNCIDVYTQDVGLLAIIEADQVVGYNVIVGGGMGNTPSADKTFPRLGDELTFATPENVIAVCEAIVKVQRDFGNRDDRKRARLKYVLHDWGVAKFKAKVEEYYGEPLPEPRHAPVTGIDDHLGWHVQGDGKLFYGINIENGRVADVDQVRIKSGLRAILQRYGMETRLTPLQSVILCDVDPKDRRDIETLLQEYGMKSVDELSLARRFAVACPALPTCGLAITESERVMPQLIDQLEPVLAEHGLAESQISIRMTGCPNGCARPYMADIGLVGKSVGKYTIYLGGNPQGTRIGFVYQEATPLAEIPAQLSPLLARYTAEKEGEEGFGDYCARIGRDALLAKVGQSEAVTLQN</sequence>
<keyword evidence="10 19" id="KW-0560">Oxidoreductase</keyword>
<dbReference type="GO" id="GO:0004783">
    <property type="term" value="F:sulfite reductase (NADPH) activity"/>
    <property type="evidence" value="ECO:0007669"/>
    <property type="project" value="UniProtKB-EC"/>
</dbReference>
<organism evidence="19 20">
    <name type="scientific">Blastopirellula retiformator</name>
    <dbReference type="NCBI Taxonomy" id="2527970"/>
    <lineage>
        <taxon>Bacteria</taxon>
        <taxon>Pseudomonadati</taxon>
        <taxon>Planctomycetota</taxon>
        <taxon>Planctomycetia</taxon>
        <taxon>Pirellulales</taxon>
        <taxon>Pirellulaceae</taxon>
        <taxon>Blastopirellula</taxon>
    </lineage>
</organism>
<dbReference type="Gene3D" id="3.90.480.20">
    <property type="match status" value="1"/>
</dbReference>
<evidence type="ECO:0000256" key="12">
    <source>
        <dbReference type="ARBA" id="ARBA00023014"/>
    </source>
</evidence>
<dbReference type="GO" id="GO:0020037">
    <property type="term" value="F:heme binding"/>
    <property type="evidence" value="ECO:0007669"/>
    <property type="project" value="InterPro"/>
</dbReference>